<proteinExistence type="predicted"/>
<dbReference type="SUPFAM" id="SSF53474">
    <property type="entry name" value="alpha/beta-Hydrolases"/>
    <property type="match status" value="1"/>
</dbReference>
<organism evidence="3 4">
    <name type="scientific">Tepidiforma thermophila (strain KCTC 52669 / CGMCC 1.13589 / G233)</name>
    <dbReference type="NCBI Taxonomy" id="2761530"/>
    <lineage>
        <taxon>Bacteria</taxon>
        <taxon>Bacillati</taxon>
        <taxon>Chloroflexota</taxon>
        <taxon>Tepidiformia</taxon>
        <taxon>Tepidiformales</taxon>
        <taxon>Tepidiformaceae</taxon>
        <taxon>Tepidiforma</taxon>
    </lineage>
</organism>
<evidence type="ECO:0000259" key="2">
    <source>
        <dbReference type="Pfam" id="PF07859"/>
    </source>
</evidence>
<comment type="caution">
    <text evidence="3">The sequence shown here is derived from an EMBL/GenBank/DDBJ whole genome shotgun (WGS) entry which is preliminary data.</text>
</comment>
<evidence type="ECO:0000313" key="4">
    <source>
        <dbReference type="Proteomes" id="UP000223071"/>
    </source>
</evidence>
<dbReference type="EMBL" id="PDJQ01000001">
    <property type="protein sequence ID" value="PFG73124.1"/>
    <property type="molecule type" value="Genomic_DNA"/>
</dbReference>
<dbReference type="Gene3D" id="3.40.50.1820">
    <property type="entry name" value="alpha/beta hydrolase"/>
    <property type="match status" value="1"/>
</dbReference>
<name>A0A2A9HB01_TEPT2</name>
<dbReference type="PANTHER" id="PTHR48081:SF8">
    <property type="entry name" value="ALPHA_BETA HYDROLASE FOLD-3 DOMAIN-CONTAINING PROTEIN-RELATED"/>
    <property type="match status" value="1"/>
</dbReference>
<sequence length="313" mass="33961">MDARALLDPEIAEALAGMPSFDGFSFEELPALRAQREAMLAQVQLSDAVERRDLTVPGPAGAPDVVIRIHRPKGAAGPLPALYHMHGGGYVFGSRAMDDLRFDRWCPALSCVGISVEYRLAPETPYPGPLEDCYAGLRWVYEHAADLGIDRAWLGIGGASAGGGLASALALLVRDRGEFPIAFQLLIYPMLDDRMTTPSSRWEVPVWTPRSNEAGWRAYLGPRFGGDVPPYAAAARAGDLRGLPPAYVMVGSLDGFLDEDVDYAMRLTHAGVPADLRLYAGAPHGFDGLTPGTRLARLARRDMEEWLARQFAV</sequence>
<dbReference type="AlphaFoldDB" id="A0A2A9HB01"/>
<dbReference type="GO" id="GO:0016787">
    <property type="term" value="F:hydrolase activity"/>
    <property type="evidence" value="ECO:0007669"/>
    <property type="project" value="UniProtKB-KW"/>
</dbReference>
<feature type="domain" description="Alpha/beta hydrolase fold-3" evidence="2">
    <location>
        <begin position="83"/>
        <end position="286"/>
    </location>
</feature>
<reference evidence="3 4" key="1">
    <citation type="submission" date="2017-09" db="EMBL/GenBank/DDBJ databases">
        <title>Sequencing the genomes of two abundant thermophiles in Great Basin hot springs: Thermocrinis jamiesonii and novel Chloroflexi Thermoflexus hugenholtzii.</title>
        <authorList>
            <person name="Hedlund B."/>
        </authorList>
    </citation>
    <scope>NUCLEOTIDE SEQUENCE [LARGE SCALE GENOMIC DNA]</scope>
    <source>
        <strain evidence="3 4">G233</strain>
    </source>
</reference>
<dbReference type="InterPro" id="IPR013094">
    <property type="entry name" value="AB_hydrolase_3"/>
</dbReference>
<evidence type="ECO:0000256" key="1">
    <source>
        <dbReference type="ARBA" id="ARBA00022801"/>
    </source>
</evidence>
<gene>
    <name evidence="3" type="ORF">A9A59_0318</name>
</gene>
<keyword evidence="4" id="KW-1185">Reference proteome</keyword>
<dbReference type="PANTHER" id="PTHR48081">
    <property type="entry name" value="AB HYDROLASE SUPERFAMILY PROTEIN C4A8.06C"/>
    <property type="match status" value="1"/>
</dbReference>
<accession>A0A2A9HB01</accession>
<dbReference type="Pfam" id="PF07859">
    <property type="entry name" value="Abhydrolase_3"/>
    <property type="match status" value="1"/>
</dbReference>
<keyword evidence="1" id="KW-0378">Hydrolase</keyword>
<dbReference type="InterPro" id="IPR029058">
    <property type="entry name" value="AB_hydrolase_fold"/>
</dbReference>
<dbReference type="Proteomes" id="UP000223071">
    <property type="component" value="Unassembled WGS sequence"/>
</dbReference>
<dbReference type="RefSeq" id="WP_098502600.1">
    <property type="nucleotide sequence ID" value="NZ_PDJQ01000001.1"/>
</dbReference>
<evidence type="ECO:0000313" key="3">
    <source>
        <dbReference type="EMBL" id="PFG73124.1"/>
    </source>
</evidence>
<dbReference type="InterPro" id="IPR050300">
    <property type="entry name" value="GDXG_lipolytic_enzyme"/>
</dbReference>
<protein>
    <submittedName>
        <fullName evidence="3">Acetyl esterase/lipase</fullName>
    </submittedName>
</protein>